<proteinExistence type="predicted"/>
<dbReference type="SUPFAM" id="SSF46689">
    <property type="entry name" value="Homeodomain-like"/>
    <property type="match status" value="1"/>
</dbReference>
<keyword evidence="3" id="KW-0804">Transcription</keyword>
<accession>A0ABX9RIX0</accession>
<dbReference type="PANTHER" id="PTHR46796">
    <property type="entry name" value="HTH-TYPE TRANSCRIPTIONAL ACTIVATOR RHAS-RELATED"/>
    <property type="match status" value="1"/>
</dbReference>
<dbReference type="PRINTS" id="PR00032">
    <property type="entry name" value="HTHARAC"/>
</dbReference>
<name>A0ABX9RIX0_9ACTN</name>
<dbReference type="InterPro" id="IPR020449">
    <property type="entry name" value="Tscrpt_reg_AraC-type_HTH"/>
</dbReference>
<dbReference type="Gene3D" id="1.10.10.60">
    <property type="entry name" value="Homeodomain-like"/>
    <property type="match status" value="1"/>
</dbReference>
<dbReference type="SMART" id="SM00342">
    <property type="entry name" value="HTH_ARAC"/>
    <property type="match status" value="1"/>
</dbReference>
<comment type="caution">
    <text evidence="5">The sequence shown here is derived from an EMBL/GenBank/DDBJ whole genome shotgun (WGS) entry which is preliminary data.</text>
</comment>
<evidence type="ECO:0000313" key="5">
    <source>
        <dbReference type="EMBL" id="RKN23855.1"/>
    </source>
</evidence>
<dbReference type="EMBL" id="RAZS01000001">
    <property type="protein sequence ID" value="RKN23855.1"/>
    <property type="molecule type" value="Genomic_DNA"/>
</dbReference>
<evidence type="ECO:0000256" key="2">
    <source>
        <dbReference type="ARBA" id="ARBA00023125"/>
    </source>
</evidence>
<gene>
    <name evidence="5" type="ORF">D7147_02150</name>
</gene>
<evidence type="ECO:0000313" key="6">
    <source>
        <dbReference type="Proteomes" id="UP000271548"/>
    </source>
</evidence>
<organism evidence="5 6">
    <name type="scientific">Micromonospora musae</name>
    <dbReference type="NCBI Taxonomy" id="1894970"/>
    <lineage>
        <taxon>Bacteria</taxon>
        <taxon>Bacillati</taxon>
        <taxon>Actinomycetota</taxon>
        <taxon>Actinomycetes</taxon>
        <taxon>Micromonosporales</taxon>
        <taxon>Micromonosporaceae</taxon>
        <taxon>Micromonospora</taxon>
    </lineage>
</organism>
<keyword evidence="2" id="KW-0238">DNA-binding</keyword>
<evidence type="ECO:0000256" key="3">
    <source>
        <dbReference type="ARBA" id="ARBA00023163"/>
    </source>
</evidence>
<dbReference type="PROSITE" id="PS01124">
    <property type="entry name" value="HTH_ARAC_FAMILY_2"/>
    <property type="match status" value="1"/>
</dbReference>
<reference evidence="5 6" key="1">
    <citation type="submission" date="2018-09" db="EMBL/GenBank/DDBJ databases">
        <title>Micromonospora sp. nov. MS1-9, isolated from a root of Musa sp.</title>
        <authorList>
            <person name="Kuncharoen N."/>
            <person name="Kudo T."/>
            <person name="Ohkuma M."/>
            <person name="Yuki M."/>
            <person name="Tanasupawat S."/>
        </authorList>
    </citation>
    <scope>NUCLEOTIDE SEQUENCE [LARGE SCALE GENOMIC DNA]</scope>
    <source>
        <strain evidence="5 6">NGC1-4</strain>
    </source>
</reference>
<keyword evidence="1" id="KW-0805">Transcription regulation</keyword>
<dbReference type="InterPro" id="IPR050204">
    <property type="entry name" value="AraC_XylS_family_regulators"/>
</dbReference>
<evidence type="ECO:0000259" key="4">
    <source>
        <dbReference type="PROSITE" id="PS01124"/>
    </source>
</evidence>
<sequence>MSLDASVFNREFKTLNDRGEIAVVESAMGVGKVHHNWLEMKDFAFGLLACQVDDVAFVNARTTSSTVWKEGIPGDFITITRVGAGGGTVTLADGAMDISAGDAYASSTAQGFECLTPLYQDISLIAVPRPRLRRLGLPERLLQPNGDFAPPDSAADVLFDFFHSFAHRMRGGPALSEKALASVNESLINMAAATLEENAPAAAPGFHAAAKAFIDDHLRDPELSPATVAAALHVSKRTLYRSFADKGQTVASYIRTGRLRAVKRELDVAGAAANIREVAVRWGFPNSSYFSKLFRQEFGSMPSEYTRNR</sequence>
<keyword evidence="6" id="KW-1185">Reference proteome</keyword>
<dbReference type="RefSeq" id="WP_120673533.1">
    <property type="nucleotide sequence ID" value="NZ_RAZS01000001.1"/>
</dbReference>
<dbReference type="Pfam" id="PF12833">
    <property type="entry name" value="HTH_18"/>
    <property type="match status" value="1"/>
</dbReference>
<dbReference type="Proteomes" id="UP000271548">
    <property type="component" value="Unassembled WGS sequence"/>
</dbReference>
<protein>
    <submittedName>
        <fullName evidence="5">Helix-turn-helix domain-containing protein</fullName>
    </submittedName>
</protein>
<dbReference type="InterPro" id="IPR009057">
    <property type="entry name" value="Homeodomain-like_sf"/>
</dbReference>
<feature type="domain" description="HTH araC/xylS-type" evidence="4">
    <location>
        <begin position="208"/>
        <end position="308"/>
    </location>
</feature>
<evidence type="ECO:0000256" key="1">
    <source>
        <dbReference type="ARBA" id="ARBA00023015"/>
    </source>
</evidence>
<dbReference type="InterPro" id="IPR018060">
    <property type="entry name" value="HTH_AraC"/>
</dbReference>